<dbReference type="GO" id="GO:0019354">
    <property type="term" value="P:siroheme biosynthetic process"/>
    <property type="evidence" value="ECO:0007669"/>
    <property type="project" value="UniProtKB-UniRule"/>
</dbReference>
<dbReference type="InterPro" id="IPR035996">
    <property type="entry name" value="4pyrrol_Methylase_sf"/>
</dbReference>
<dbReference type="InterPro" id="IPR006366">
    <property type="entry name" value="CobA/CysG_C"/>
</dbReference>
<dbReference type="InterPro" id="IPR000878">
    <property type="entry name" value="4pyrrol_Mease"/>
</dbReference>
<dbReference type="UniPathway" id="UPA00262">
    <property type="reaction ID" value="UER00211"/>
</dbReference>
<feature type="modified residue" description="Phosphoserine" evidence="15">
    <location>
        <position position="128"/>
    </location>
</feature>
<dbReference type="FunFam" id="3.30.950.10:FF:000001">
    <property type="entry name" value="Siroheme synthase"/>
    <property type="match status" value="1"/>
</dbReference>
<dbReference type="GO" id="GO:0051287">
    <property type="term" value="F:NAD binding"/>
    <property type="evidence" value="ECO:0007669"/>
    <property type="project" value="InterPro"/>
</dbReference>
<evidence type="ECO:0000256" key="11">
    <source>
        <dbReference type="ARBA" id="ARBA00023268"/>
    </source>
</evidence>
<evidence type="ECO:0000256" key="13">
    <source>
        <dbReference type="ARBA" id="ARBA00047561"/>
    </source>
</evidence>
<comment type="pathway">
    <text evidence="12 15">Porphyrin-containing compound metabolism; siroheme biosynthesis; precorrin-2 from uroporphyrinogen III: step 1/1.</text>
</comment>
<evidence type="ECO:0000256" key="17">
    <source>
        <dbReference type="RuleBase" id="RU003960"/>
    </source>
</evidence>
<gene>
    <name evidence="20" type="primary">cobA</name>
    <name evidence="15" type="synonym">cysG</name>
    <name evidence="20" type="ORF">H0A74_02515</name>
</gene>
<dbReference type="GO" id="GO:0009236">
    <property type="term" value="P:cobalamin biosynthetic process"/>
    <property type="evidence" value="ECO:0007669"/>
    <property type="project" value="UniProtKB-UniRule"/>
</dbReference>
<feature type="binding site" evidence="15">
    <location>
        <begin position="22"/>
        <end position="23"/>
    </location>
    <ligand>
        <name>NAD(+)</name>
        <dbReference type="ChEBI" id="CHEBI:57540"/>
    </ligand>
</feature>
<dbReference type="InterPro" id="IPR037115">
    <property type="entry name" value="Sirohaem_synt_dimer_dom_sf"/>
</dbReference>
<keyword evidence="9 15" id="KW-0456">Lyase</keyword>
<feature type="region of interest" description="Uroporphyrinogen-III C-methyltransferase" evidence="15">
    <location>
        <begin position="216"/>
        <end position="463"/>
    </location>
</feature>
<dbReference type="NCBIfam" id="TIGR01470">
    <property type="entry name" value="cysG_Nterm"/>
    <property type="match status" value="1"/>
</dbReference>
<dbReference type="FunFam" id="3.40.1010.10:FF:000001">
    <property type="entry name" value="Siroheme synthase"/>
    <property type="match status" value="1"/>
</dbReference>
<evidence type="ECO:0000256" key="10">
    <source>
        <dbReference type="ARBA" id="ARBA00023244"/>
    </source>
</evidence>
<dbReference type="PROSITE" id="PS00840">
    <property type="entry name" value="SUMT_2"/>
    <property type="match status" value="1"/>
</dbReference>
<keyword evidence="7 15" id="KW-0560">Oxidoreductase</keyword>
<keyword evidence="6 15" id="KW-0949">S-adenosyl-L-methionine</keyword>
<dbReference type="EC" id="2.1.1.107" evidence="15"/>
<evidence type="ECO:0000256" key="5">
    <source>
        <dbReference type="ARBA" id="ARBA00022679"/>
    </source>
</evidence>
<dbReference type="AlphaFoldDB" id="A0A853G9Q5"/>
<dbReference type="HAMAP" id="MF_01646">
    <property type="entry name" value="Siroheme_synth"/>
    <property type="match status" value="1"/>
</dbReference>
<dbReference type="Gene3D" id="1.10.8.210">
    <property type="entry name" value="Sirohaem synthase, dimerisation domain"/>
    <property type="match status" value="1"/>
</dbReference>
<feature type="active site" description="Proton acceptor" evidence="15 16">
    <location>
        <position position="248"/>
    </location>
</feature>
<keyword evidence="15" id="KW-0597">Phosphoprotein</keyword>
<evidence type="ECO:0000256" key="16">
    <source>
        <dbReference type="PIRSR" id="PIRSR036426-1"/>
    </source>
</evidence>
<dbReference type="InterPro" id="IPR014776">
    <property type="entry name" value="4pyrrole_Mease_sub2"/>
</dbReference>
<dbReference type="Gene3D" id="3.40.50.720">
    <property type="entry name" value="NAD(P)-binding Rossmann-like Domain"/>
    <property type="match status" value="1"/>
</dbReference>
<keyword evidence="11 15" id="KW-0511">Multifunctional enzyme</keyword>
<dbReference type="EC" id="4.99.1.4" evidence="15"/>
<evidence type="ECO:0000256" key="1">
    <source>
        <dbReference type="ARBA" id="ARBA00005010"/>
    </source>
</evidence>
<dbReference type="PIRSF" id="PIRSF036426">
    <property type="entry name" value="Sirohaem_synth"/>
    <property type="match status" value="1"/>
</dbReference>
<evidence type="ECO:0000259" key="18">
    <source>
        <dbReference type="Pfam" id="PF00590"/>
    </source>
</evidence>
<comment type="caution">
    <text evidence="20">The sequence shown here is derived from an EMBL/GenBank/DDBJ whole genome shotgun (WGS) entry which is preliminary data.</text>
</comment>
<dbReference type="Gene3D" id="3.30.950.10">
    <property type="entry name" value="Methyltransferase, Cobalt-precorrin-4 Transmethylase, Domain 2"/>
    <property type="match status" value="1"/>
</dbReference>
<evidence type="ECO:0000259" key="19">
    <source>
        <dbReference type="Pfam" id="PF10414"/>
    </source>
</evidence>
<comment type="catalytic activity">
    <reaction evidence="15">
        <text>uroporphyrinogen III + 2 S-adenosyl-L-methionine = precorrin-2 + 2 S-adenosyl-L-homocysteine + H(+)</text>
        <dbReference type="Rhea" id="RHEA:32459"/>
        <dbReference type="ChEBI" id="CHEBI:15378"/>
        <dbReference type="ChEBI" id="CHEBI:57308"/>
        <dbReference type="ChEBI" id="CHEBI:57856"/>
        <dbReference type="ChEBI" id="CHEBI:58827"/>
        <dbReference type="ChEBI" id="CHEBI:59789"/>
        <dbReference type="EC" id="2.1.1.107"/>
    </reaction>
</comment>
<feature type="binding site" evidence="15">
    <location>
        <begin position="301"/>
        <end position="303"/>
    </location>
    <ligand>
        <name>S-adenosyl-L-methionine</name>
        <dbReference type="ChEBI" id="CHEBI:59789"/>
    </ligand>
</feature>
<dbReference type="InterPro" id="IPR036291">
    <property type="entry name" value="NAD(P)-bd_dom_sf"/>
</dbReference>
<feature type="binding site" evidence="15">
    <location>
        <position position="225"/>
    </location>
    <ligand>
        <name>S-adenosyl-L-methionine</name>
        <dbReference type="ChEBI" id="CHEBI:59789"/>
    </ligand>
</feature>
<evidence type="ECO:0000256" key="3">
    <source>
        <dbReference type="ARBA" id="ARBA00022573"/>
    </source>
</evidence>
<sequence length="463" mass="51338">MNYLPIFIDIKQKPCLVVGGGAIAYRKINLLLKAYAQVTCIAKSSCKNVAKLVNDKKIIYIERSIEPSDVNGQVLIISATNNATLNKKVSELANQNNIPVNVIDSPDLCTFIMPSIVDRSPILIAISSAGKAPVLVRIIRAKLESTLPHAYGKLAELAGNFRDQVKAKFSKIEDKRYFWEKVFSGIIAEKVFSGKIQEAKADLQAQLNNTVEAQVGAVYLVGGGPGDPDLLTFRALRLMQQADVVLYDRLVSDRVMELVRRDAQLIYVGKECDNHTVPQGDINQLLVDLAKKGRRVCRLKGGDPFIFGRGGEEIETLAENGIPFQVVPGITAASGCSTYSGIPLTHRDYSQSCRFVTGHLKDGSMNLPWHELAIEQQTIVFYMALNSVEYLSRQLILHNMRPDMPVALVEKGTTPEQKVYTTTLKELPHLVENETIHAPTLIIIGEVVKLREKLNWFDAKPMI</sequence>
<dbReference type="InterPro" id="IPR012409">
    <property type="entry name" value="Sirohaem_synth"/>
</dbReference>
<dbReference type="InterPro" id="IPR019478">
    <property type="entry name" value="Sirohaem_synthase_dimer_dom"/>
</dbReference>
<evidence type="ECO:0000256" key="15">
    <source>
        <dbReference type="HAMAP-Rule" id="MF_01646"/>
    </source>
</evidence>
<feature type="domain" description="Sirohaem synthase dimerisation" evidence="19">
    <location>
        <begin position="150"/>
        <end position="207"/>
    </location>
</feature>
<dbReference type="NCBIfam" id="NF004790">
    <property type="entry name" value="PRK06136.1"/>
    <property type="match status" value="1"/>
</dbReference>
<feature type="active site" description="Proton donor" evidence="15 16">
    <location>
        <position position="270"/>
    </location>
</feature>
<dbReference type="Pfam" id="PF10414">
    <property type="entry name" value="CysG_dimeriser"/>
    <property type="match status" value="1"/>
</dbReference>
<dbReference type="Pfam" id="PF00590">
    <property type="entry name" value="TP_methylase"/>
    <property type="match status" value="1"/>
</dbReference>
<dbReference type="GO" id="GO:0032259">
    <property type="term" value="P:methylation"/>
    <property type="evidence" value="ECO:0007669"/>
    <property type="project" value="UniProtKB-KW"/>
</dbReference>
<comment type="similarity">
    <text evidence="15">In the N-terminal section; belongs to the precorrin-2 dehydrogenase / sirohydrochlorin ferrochelatase family.</text>
</comment>
<keyword evidence="3 15" id="KW-0169">Cobalamin biosynthesis</keyword>
<feature type="binding site" evidence="15">
    <location>
        <begin position="331"/>
        <end position="332"/>
    </location>
    <ligand>
        <name>S-adenosyl-L-methionine</name>
        <dbReference type="ChEBI" id="CHEBI:59789"/>
    </ligand>
</feature>
<dbReference type="GO" id="GO:0051266">
    <property type="term" value="F:sirohydrochlorin ferrochelatase activity"/>
    <property type="evidence" value="ECO:0007669"/>
    <property type="project" value="UniProtKB-EC"/>
</dbReference>
<feature type="binding site" evidence="15">
    <location>
        <position position="383"/>
    </location>
    <ligand>
        <name>S-adenosyl-L-methionine</name>
        <dbReference type="ChEBI" id="CHEBI:59789"/>
    </ligand>
</feature>
<comment type="pathway">
    <text evidence="1 15">Porphyrin-containing compound metabolism; siroheme biosynthesis; sirohydrochlorin from precorrin-2: step 1/1.</text>
</comment>
<comment type="catalytic activity">
    <reaction evidence="13 15">
        <text>precorrin-2 + NAD(+) = sirohydrochlorin + NADH + 2 H(+)</text>
        <dbReference type="Rhea" id="RHEA:15613"/>
        <dbReference type="ChEBI" id="CHEBI:15378"/>
        <dbReference type="ChEBI" id="CHEBI:57540"/>
        <dbReference type="ChEBI" id="CHEBI:57945"/>
        <dbReference type="ChEBI" id="CHEBI:58351"/>
        <dbReference type="ChEBI" id="CHEBI:58827"/>
        <dbReference type="EC" id="1.3.1.76"/>
    </reaction>
</comment>
<dbReference type="GO" id="GO:0004851">
    <property type="term" value="F:uroporphyrin-III C-methyltransferase activity"/>
    <property type="evidence" value="ECO:0007669"/>
    <property type="project" value="UniProtKB-UniRule"/>
</dbReference>
<dbReference type="EC" id="1.3.1.76" evidence="15"/>
<comment type="function">
    <text evidence="15">Multifunctional enzyme that catalyzes the SAM-dependent methylations of uroporphyrinogen III at position C-2 and C-7 to form precorrin-2 via precorrin-1. Then it catalyzes the NAD-dependent ring dehydrogenation of precorrin-2 to yield sirohydrochlorin. Finally, it catalyzes the ferrochelation of sirohydrochlorin to yield siroheme.</text>
</comment>
<comment type="similarity">
    <text evidence="15">In the C-terminal section; belongs to the precorrin methyltransferase family.</text>
</comment>
<dbReference type="UniPathway" id="UPA00148">
    <property type="reaction ID" value="UER00211"/>
</dbReference>
<dbReference type="SUPFAM" id="SSF75615">
    <property type="entry name" value="Siroheme synthase middle domains-like"/>
    <property type="match status" value="1"/>
</dbReference>
<keyword evidence="10 15" id="KW-0627">Porphyrin biosynthesis</keyword>
<name>A0A853G9Q5_9GAMM</name>
<evidence type="ECO:0000256" key="12">
    <source>
        <dbReference type="ARBA" id="ARBA00025705"/>
    </source>
</evidence>
<dbReference type="NCBIfam" id="TIGR01469">
    <property type="entry name" value="cobA_cysG_Cterm"/>
    <property type="match status" value="1"/>
</dbReference>
<evidence type="ECO:0000256" key="6">
    <source>
        <dbReference type="ARBA" id="ARBA00022691"/>
    </source>
</evidence>
<keyword evidence="8 15" id="KW-0520">NAD</keyword>
<feature type="region of interest" description="Precorrin-2 dehydrogenase / sirohydrochlorin ferrochelatase" evidence="15">
    <location>
        <begin position="1"/>
        <end position="203"/>
    </location>
</feature>
<proteinExistence type="inferred from homology"/>
<feature type="domain" description="Tetrapyrrole methylase" evidence="18">
    <location>
        <begin position="218"/>
        <end position="427"/>
    </location>
</feature>
<dbReference type="InterPro" id="IPR003043">
    <property type="entry name" value="Uropor_MeTrfase_CS"/>
</dbReference>
<dbReference type="GO" id="GO:0043115">
    <property type="term" value="F:precorrin-2 dehydrogenase activity"/>
    <property type="evidence" value="ECO:0007669"/>
    <property type="project" value="UniProtKB-UniRule"/>
</dbReference>
<evidence type="ECO:0000256" key="8">
    <source>
        <dbReference type="ARBA" id="ARBA00023027"/>
    </source>
</evidence>
<dbReference type="SUPFAM" id="SSF51735">
    <property type="entry name" value="NAD(P)-binding Rossmann-fold domains"/>
    <property type="match status" value="1"/>
</dbReference>
<comment type="similarity">
    <text evidence="2 17">Belongs to the precorrin methyltransferase family.</text>
</comment>
<dbReference type="Gene3D" id="3.30.160.110">
    <property type="entry name" value="Siroheme synthase, domain 2"/>
    <property type="match status" value="1"/>
</dbReference>
<dbReference type="CDD" id="cd11642">
    <property type="entry name" value="SUMT"/>
    <property type="match status" value="1"/>
</dbReference>
<keyword evidence="4 15" id="KW-0489">Methyltransferase</keyword>
<organism evidence="20 21">
    <name type="scientific">Candidatus Vesicomyosocius endoextente</name>
    <dbReference type="NCBI Taxonomy" id="2738853"/>
    <lineage>
        <taxon>Bacteria</taxon>
        <taxon>Pseudomonadati</taxon>
        <taxon>Pseudomonadota</taxon>
        <taxon>Gammaproteobacteria</taxon>
        <taxon>Candidatus Pseudothioglobaceae</taxon>
        <taxon>Candidatus Vesicomyidisocius</taxon>
    </lineage>
</organism>
<comment type="pathway">
    <text evidence="15">Porphyrin-containing compound metabolism; siroheme biosynthesis; siroheme from sirohydrochlorin: step 1/1.</text>
</comment>
<dbReference type="PANTHER" id="PTHR45790:SF1">
    <property type="entry name" value="SIROHEME SYNTHASE"/>
    <property type="match status" value="1"/>
</dbReference>
<comment type="catalytic activity">
    <reaction evidence="15">
        <text>siroheme + 2 H(+) = sirohydrochlorin + Fe(2+)</text>
        <dbReference type="Rhea" id="RHEA:24360"/>
        <dbReference type="ChEBI" id="CHEBI:15378"/>
        <dbReference type="ChEBI" id="CHEBI:29033"/>
        <dbReference type="ChEBI" id="CHEBI:58351"/>
        <dbReference type="ChEBI" id="CHEBI:60052"/>
        <dbReference type="EC" id="4.99.1.4"/>
    </reaction>
</comment>
<evidence type="ECO:0000313" key="21">
    <source>
        <dbReference type="Proteomes" id="UP000525329"/>
    </source>
</evidence>
<reference evidence="20 21" key="1">
    <citation type="submission" date="2020-05" db="EMBL/GenBank/DDBJ databases">
        <title>Horizontal transmission and recombination maintain forever young bacterial symbiont genomes.</title>
        <authorList>
            <person name="Russell S.L."/>
            <person name="Pepper-Tunick E."/>
            <person name="Svedberg J."/>
            <person name="Byrne A."/>
            <person name="Ruelas Castillo J."/>
            <person name="Vollmers C."/>
            <person name="Beinart R.A."/>
            <person name="Corbett-Detig R."/>
        </authorList>
    </citation>
    <scope>NUCLEOTIDE SEQUENCE [LARGE SCALE GENOMIC DNA]</scope>
    <source>
        <strain evidence="20">Monterey_2004</strain>
    </source>
</reference>
<dbReference type="SUPFAM" id="SSF53790">
    <property type="entry name" value="Tetrapyrrole methylase"/>
    <property type="match status" value="1"/>
</dbReference>
<comment type="pathway">
    <text evidence="14 15">Cofactor biosynthesis; adenosylcobalamin biosynthesis; precorrin-2 from uroporphyrinogen III: step 1/1.</text>
</comment>
<keyword evidence="5 15" id="KW-0808">Transferase</keyword>
<accession>A0A853G9Q5</accession>
<dbReference type="EMBL" id="JACCHU010000001">
    <property type="protein sequence ID" value="NYT52432.1"/>
    <property type="molecule type" value="Genomic_DNA"/>
</dbReference>
<dbReference type="Gene3D" id="3.40.1010.10">
    <property type="entry name" value="Cobalt-precorrin-4 Transmethylase, Domain 1"/>
    <property type="match status" value="1"/>
</dbReference>
<evidence type="ECO:0000256" key="4">
    <source>
        <dbReference type="ARBA" id="ARBA00022603"/>
    </source>
</evidence>
<evidence type="ECO:0000313" key="20">
    <source>
        <dbReference type="EMBL" id="NYT52432.1"/>
    </source>
</evidence>
<dbReference type="PANTHER" id="PTHR45790">
    <property type="entry name" value="SIROHEME SYNTHASE-RELATED"/>
    <property type="match status" value="1"/>
</dbReference>
<evidence type="ECO:0000256" key="7">
    <source>
        <dbReference type="ARBA" id="ARBA00023002"/>
    </source>
</evidence>
<dbReference type="InterPro" id="IPR050161">
    <property type="entry name" value="Siro_Cobalamin_biosynth"/>
</dbReference>
<dbReference type="InterPro" id="IPR006367">
    <property type="entry name" value="Sirohaem_synthase_N"/>
</dbReference>
<dbReference type="Pfam" id="PF13241">
    <property type="entry name" value="NAD_binding_7"/>
    <property type="match status" value="1"/>
</dbReference>
<feature type="binding site" evidence="15">
    <location>
        <position position="412"/>
    </location>
    <ligand>
        <name>S-adenosyl-L-methionine</name>
        <dbReference type="ChEBI" id="CHEBI:59789"/>
    </ligand>
</feature>
<dbReference type="Proteomes" id="UP000525329">
    <property type="component" value="Unassembled WGS sequence"/>
</dbReference>
<evidence type="ECO:0000256" key="9">
    <source>
        <dbReference type="ARBA" id="ARBA00023239"/>
    </source>
</evidence>
<dbReference type="InterPro" id="IPR014777">
    <property type="entry name" value="4pyrrole_Mease_sub1"/>
</dbReference>
<protein>
    <recommendedName>
        <fullName evidence="15">Siroheme synthase</fullName>
    </recommendedName>
    <domain>
        <recommendedName>
            <fullName evidence="15">Uroporphyrinogen-III C-methyltransferase</fullName>
            <shortName evidence="15">Urogen III methylase</shortName>
            <ecNumber evidence="15">2.1.1.107</ecNumber>
        </recommendedName>
        <alternativeName>
            <fullName evidence="15">SUMT</fullName>
        </alternativeName>
        <alternativeName>
            <fullName evidence="15">Uroporphyrinogen III methylase</fullName>
            <shortName evidence="15">UROM</shortName>
        </alternativeName>
    </domain>
    <domain>
        <recommendedName>
            <fullName evidence="15">Precorrin-2 dehydrogenase</fullName>
            <ecNumber evidence="15">1.3.1.76</ecNumber>
        </recommendedName>
    </domain>
    <domain>
        <recommendedName>
            <fullName evidence="15">Sirohydrochlorin ferrochelatase</fullName>
            <ecNumber evidence="15">4.99.1.4</ecNumber>
        </recommendedName>
    </domain>
</protein>
<feature type="binding site" evidence="15">
    <location>
        <begin position="43"/>
        <end position="44"/>
    </location>
    <ligand>
        <name>NAD(+)</name>
        <dbReference type="ChEBI" id="CHEBI:57540"/>
    </ligand>
</feature>
<evidence type="ECO:0000256" key="14">
    <source>
        <dbReference type="ARBA" id="ARBA00060548"/>
    </source>
</evidence>
<feature type="binding site" evidence="15">
    <location>
        <position position="306"/>
    </location>
    <ligand>
        <name>S-adenosyl-L-methionine</name>
        <dbReference type="ChEBI" id="CHEBI:59789"/>
    </ligand>
</feature>
<dbReference type="NCBIfam" id="NF007922">
    <property type="entry name" value="PRK10637.1"/>
    <property type="match status" value="1"/>
</dbReference>
<comment type="pathway">
    <text evidence="15">Cofactor biosynthesis; adenosylcobalamin biosynthesis; sirohydrochlorin from precorrin-2: step 1/1.</text>
</comment>
<evidence type="ECO:0000256" key="2">
    <source>
        <dbReference type="ARBA" id="ARBA00005879"/>
    </source>
</evidence>